<dbReference type="InterPro" id="IPR001646">
    <property type="entry name" value="5peptide_repeat"/>
</dbReference>
<dbReference type="Proteomes" id="UP001519332">
    <property type="component" value="Unassembled WGS sequence"/>
</dbReference>
<keyword evidence="2" id="KW-1185">Reference proteome</keyword>
<proteinExistence type="predicted"/>
<name>A0ABS4TLF9_9PSEU</name>
<dbReference type="Pfam" id="PF13576">
    <property type="entry name" value="Pentapeptide_3"/>
    <property type="match status" value="1"/>
</dbReference>
<comment type="caution">
    <text evidence="1">The sequence shown here is derived from an EMBL/GenBank/DDBJ whole genome shotgun (WGS) entry which is preliminary data.</text>
</comment>
<organism evidence="1 2">
    <name type="scientific">Kibdelosporangium banguiense</name>
    <dbReference type="NCBI Taxonomy" id="1365924"/>
    <lineage>
        <taxon>Bacteria</taxon>
        <taxon>Bacillati</taxon>
        <taxon>Actinomycetota</taxon>
        <taxon>Actinomycetes</taxon>
        <taxon>Pseudonocardiales</taxon>
        <taxon>Pseudonocardiaceae</taxon>
        <taxon>Kibdelosporangium</taxon>
    </lineage>
</organism>
<dbReference type="RefSeq" id="WP_209642462.1">
    <property type="nucleotide sequence ID" value="NZ_JAGINW010000001.1"/>
</dbReference>
<sequence length="245" mass="27856">MSPRAERRHKASIQVRSQDYARRLEGLRYLERSAGGGQAHRQEWLDHVCDQLRGDHPIQWRLLMYRLLHTHLRPDKGGFWPGLDLHLGQARLSGFDLSGCEVHRADFGWTRFDGDARFARTTFTGTVRFEKACFARHALFNQTTFGSHALFHNATFTGNAMFPDAGIAGEARFFHARISGRADFTGARFGDDASFDDVYFGGRALFQNATFATKARFDDAVFRGRAMFTDTSRVLTNAVKFRWPG</sequence>
<dbReference type="EMBL" id="JAGINW010000001">
    <property type="protein sequence ID" value="MBP2325240.1"/>
    <property type="molecule type" value="Genomic_DNA"/>
</dbReference>
<protein>
    <submittedName>
        <fullName evidence="1">Uncharacterized protein YjbI with pentapeptide repeats</fullName>
    </submittedName>
</protein>
<gene>
    <name evidence="1" type="ORF">JOF56_005625</name>
</gene>
<dbReference type="Gene3D" id="2.160.20.80">
    <property type="entry name" value="E3 ubiquitin-protein ligase SopA"/>
    <property type="match status" value="1"/>
</dbReference>
<evidence type="ECO:0000313" key="2">
    <source>
        <dbReference type="Proteomes" id="UP001519332"/>
    </source>
</evidence>
<accession>A0ABS4TLF9</accession>
<evidence type="ECO:0000313" key="1">
    <source>
        <dbReference type="EMBL" id="MBP2325240.1"/>
    </source>
</evidence>
<reference evidence="1 2" key="1">
    <citation type="submission" date="2021-03" db="EMBL/GenBank/DDBJ databases">
        <title>Sequencing the genomes of 1000 actinobacteria strains.</title>
        <authorList>
            <person name="Klenk H.-P."/>
        </authorList>
    </citation>
    <scope>NUCLEOTIDE SEQUENCE [LARGE SCALE GENOMIC DNA]</scope>
    <source>
        <strain evidence="1 2">DSM 46670</strain>
    </source>
</reference>